<dbReference type="AlphaFoldDB" id="A0A0K9Z1L6"/>
<dbReference type="PATRIC" id="fig|54915.3.peg.112"/>
<evidence type="ECO:0000313" key="2">
    <source>
        <dbReference type="EMBL" id="GED71989.1"/>
    </source>
</evidence>
<comment type="caution">
    <text evidence="3">The sequence shown here is derived from an EMBL/GenBank/DDBJ whole genome shotgun (WGS) entry which is preliminary data.</text>
</comment>
<protein>
    <recommendedName>
        <fullName evidence="1">Helix-turn-helix type 11 domain-containing protein</fullName>
    </recommendedName>
</protein>
<reference evidence="3" key="2">
    <citation type="submission" date="2015-07" db="EMBL/GenBank/DDBJ databases">
        <title>MeaNS - Measles Nucleotide Surveillance Program.</title>
        <authorList>
            <person name="Tran T."/>
            <person name="Druce J."/>
        </authorList>
    </citation>
    <scope>NUCLEOTIDE SEQUENCE</scope>
    <source>
        <strain evidence="3">DSM 9887</strain>
    </source>
</reference>
<keyword evidence="5" id="KW-1185">Reference proteome</keyword>
<dbReference type="InterPro" id="IPR036390">
    <property type="entry name" value="WH_DNA-bd_sf"/>
</dbReference>
<evidence type="ECO:0000313" key="4">
    <source>
        <dbReference type="Proteomes" id="UP000036834"/>
    </source>
</evidence>
<reference evidence="2 5" key="3">
    <citation type="submission" date="2019-06" db="EMBL/GenBank/DDBJ databases">
        <title>Whole genome shotgun sequence of Brevibacillus reuszeri NBRC 15719.</title>
        <authorList>
            <person name="Hosoyama A."/>
            <person name="Uohara A."/>
            <person name="Ohji S."/>
            <person name="Ichikawa N."/>
        </authorList>
    </citation>
    <scope>NUCLEOTIDE SEQUENCE [LARGE SCALE GENOMIC DNA]</scope>
    <source>
        <strain evidence="2 5">NBRC 15719</strain>
    </source>
</reference>
<dbReference type="EMBL" id="BJON01000024">
    <property type="protein sequence ID" value="GED71989.1"/>
    <property type="molecule type" value="Genomic_DNA"/>
</dbReference>
<sequence length="71" mass="8485">MQKLKSVLRKLSSEEISSQELAQYMQITQRSARRILTELEEKGFAEIVAEEKPYMRGRPRKVYKIWLEQKV</sequence>
<feature type="domain" description="Helix-turn-helix type 11" evidence="1">
    <location>
        <begin position="5"/>
        <end position="52"/>
    </location>
</feature>
<dbReference type="STRING" id="54915.ADS79_00505"/>
<gene>
    <name evidence="3" type="ORF">ADS79_00505</name>
    <name evidence="2" type="ORF">BRE01_56910</name>
</gene>
<dbReference type="Proteomes" id="UP000319578">
    <property type="component" value="Unassembled WGS sequence"/>
</dbReference>
<dbReference type="Pfam" id="PF08279">
    <property type="entry name" value="HTH_11"/>
    <property type="match status" value="1"/>
</dbReference>
<dbReference type="InterPro" id="IPR036388">
    <property type="entry name" value="WH-like_DNA-bd_sf"/>
</dbReference>
<dbReference type="RefSeq" id="WP_049736462.1">
    <property type="nucleotide sequence ID" value="NZ_BJON01000024.1"/>
</dbReference>
<dbReference type="InterPro" id="IPR013196">
    <property type="entry name" value="HTH_11"/>
</dbReference>
<dbReference type="EMBL" id="LGIQ01000001">
    <property type="protein sequence ID" value="KNB74838.1"/>
    <property type="molecule type" value="Genomic_DNA"/>
</dbReference>
<dbReference type="Proteomes" id="UP000036834">
    <property type="component" value="Unassembled WGS sequence"/>
</dbReference>
<accession>A0A0K9Z1L6</accession>
<name>A0A0K9Z1L6_9BACL</name>
<organism evidence="3 4">
    <name type="scientific">Brevibacillus reuszeri</name>
    <dbReference type="NCBI Taxonomy" id="54915"/>
    <lineage>
        <taxon>Bacteria</taxon>
        <taxon>Bacillati</taxon>
        <taxon>Bacillota</taxon>
        <taxon>Bacilli</taxon>
        <taxon>Bacillales</taxon>
        <taxon>Paenibacillaceae</taxon>
        <taxon>Brevibacillus</taxon>
    </lineage>
</organism>
<dbReference type="SUPFAM" id="SSF46785">
    <property type="entry name" value="Winged helix' DNA-binding domain"/>
    <property type="match status" value="1"/>
</dbReference>
<dbReference type="Gene3D" id="1.10.10.10">
    <property type="entry name" value="Winged helix-like DNA-binding domain superfamily/Winged helix DNA-binding domain"/>
    <property type="match status" value="1"/>
</dbReference>
<evidence type="ECO:0000259" key="1">
    <source>
        <dbReference type="Pfam" id="PF08279"/>
    </source>
</evidence>
<evidence type="ECO:0000313" key="5">
    <source>
        <dbReference type="Proteomes" id="UP000319578"/>
    </source>
</evidence>
<evidence type="ECO:0000313" key="3">
    <source>
        <dbReference type="EMBL" id="KNB74838.1"/>
    </source>
</evidence>
<reference evidence="4" key="1">
    <citation type="submission" date="2015-07" db="EMBL/GenBank/DDBJ databases">
        <title>Genome sequencing project for genomic taxonomy and phylogenomics of Bacillus-like bacteria.</title>
        <authorList>
            <person name="Liu B."/>
            <person name="Wang J."/>
            <person name="Zhu Y."/>
            <person name="Liu G."/>
            <person name="Chen Q."/>
            <person name="Chen Z."/>
            <person name="Lan J."/>
            <person name="Che J."/>
            <person name="Ge C."/>
            <person name="Shi H."/>
            <person name="Pan Z."/>
            <person name="Liu X."/>
        </authorList>
    </citation>
    <scope>NUCLEOTIDE SEQUENCE [LARGE SCALE GENOMIC DNA]</scope>
    <source>
        <strain evidence="4">DSM 9887</strain>
    </source>
</reference>
<proteinExistence type="predicted"/>